<protein>
    <submittedName>
        <fullName evidence="1">Uncharacterized protein</fullName>
    </submittedName>
</protein>
<organism evidence="1 2">
    <name type="scientific">Acropora cervicornis</name>
    <name type="common">Staghorn coral</name>
    <dbReference type="NCBI Taxonomy" id="6130"/>
    <lineage>
        <taxon>Eukaryota</taxon>
        <taxon>Metazoa</taxon>
        <taxon>Cnidaria</taxon>
        <taxon>Anthozoa</taxon>
        <taxon>Hexacorallia</taxon>
        <taxon>Scleractinia</taxon>
        <taxon>Astrocoeniina</taxon>
        <taxon>Acroporidae</taxon>
        <taxon>Acropora</taxon>
    </lineage>
</organism>
<evidence type="ECO:0000313" key="1">
    <source>
        <dbReference type="EMBL" id="KAK2553346.1"/>
    </source>
</evidence>
<proteinExistence type="predicted"/>
<comment type="caution">
    <text evidence="1">The sequence shown here is derived from an EMBL/GenBank/DDBJ whole genome shotgun (WGS) entry which is preliminary data.</text>
</comment>
<evidence type="ECO:0000313" key="2">
    <source>
        <dbReference type="Proteomes" id="UP001249851"/>
    </source>
</evidence>
<name>A0AAD9Q281_ACRCE</name>
<accession>A0AAD9Q281</accession>
<sequence>MAAMILLENELFIVVMNLSVTCPILLLHLLECCSFSMLQGHPYHPDNKTIMTKEPQAQIFVQRKVEGLGHSIETCFPITLRPSPSSPIIFEQLEGGWVQPQGKCSSKTDRSYMHVRGELFKKLLHIIGGIYCQHLGVFGQDKTSQRALSALEKELNKGFSSEGSVVPSNEIQAASKGEHQFNFGNTKPSKSVIDSLIPESTSLNSGAIMVSWLGSSPKASHSSESLSISSQVFVARTGSPGRTTLSALR</sequence>
<dbReference type="EMBL" id="JARQWQ010000078">
    <property type="protein sequence ID" value="KAK2553346.1"/>
    <property type="molecule type" value="Genomic_DNA"/>
</dbReference>
<dbReference type="AlphaFoldDB" id="A0AAD9Q281"/>
<reference evidence="1" key="1">
    <citation type="journal article" date="2023" name="G3 (Bethesda)">
        <title>Whole genome assembly and annotation of the endangered Caribbean coral Acropora cervicornis.</title>
        <authorList>
            <person name="Selwyn J.D."/>
            <person name="Vollmer S.V."/>
        </authorList>
    </citation>
    <scope>NUCLEOTIDE SEQUENCE</scope>
    <source>
        <strain evidence="1">K2</strain>
    </source>
</reference>
<dbReference type="Proteomes" id="UP001249851">
    <property type="component" value="Unassembled WGS sequence"/>
</dbReference>
<reference evidence="1" key="2">
    <citation type="journal article" date="2023" name="Science">
        <title>Genomic signatures of disease resistance in endangered staghorn corals.</title>
        <authorList>
            <person name="Vollmer S.V."/>
            <person name="Selwyn J.D."/>
            <person name="Despard B.A."/>
            <person name="Roesel C.L."/>
        </authorList>
    </citation>
    <scope>NUCLEOTIDE SEQUENCE</scope>
    <source>
        <strain evidence="1">K2</strain>
    </source>
</reference>
<keyword evidence="2" id="KW-1185">Reference proteome</keyword>
<gene>
    <name evidence="1" type="ORF">P5673_025318</name>
</gene>